<evidence type="ECO:0000313" key="13">
    <source>
        <dbReference type="Proteomes" id="UP001152799"/>
    </source>
</evidence>
<accession>A0A9N9MZ12</accession>
<keyword evidence="8" id="KW-0443">Lipid metabolism</keyword>
<sequence length="340" mass="39375">MEIAGIQFAPLKVPLDRRLQTLAAGAGFVWLIFGGFICLIWSIYLVLFTKYWLLIVAYLGWFVLWDIKISEQGGRPSRWVRSWRWWKYMKDYFPAVLERLPWVELDPKKNYLFCCFPHGMLSLGVFCTFGSEYGEFKTYFPNHQAHVVTLNQHYIMPFFREIALALGGISAEARAIDHVLKNPEGGHVCVLMPGGAQESYYCKPGQYQIVLKKRKGFVKLALKNGTPLVPVLSFGETDTFDQVEGNTLRKIQETIRRWIGVAPVVPVGRGFFQYSFGLIPRRKPIWVVVGHPMEVPKIESPTHEQVEEYHAKFSKVLEEMFEEQKYNYLKEPENKKLVIL</sequence>
<keyword evidence="7 11" id="KW-1133">Transmembrane helix</keyword>
<evidence type="ECO:0000256" key="6">
    <source>
        <dbReference type="ARBA" id="ARBA00022824"/>
    </source>
</evidence>
<keyword evidence="13" id="KW-1185">Reference proteome</keyword>
<dbReference type="EC" id="2.3.1.-" evidence="11"/>
<dbReference type="SUPFAM" id="SSF69593">
    <property type="entry name" value="Glycerol-3-phosphate (1)-acyltransferase"/>
    <property type="match status" value="1"/>
</dbReference>
<dbReference type="PANTHER" id="PTHR12317">
    <property type="entry name" value="DIACYLGLYCEROL O-ACYLTRANSFERASE"/>
    <property type="match status" value="1"/>
</dbReference>
<name>A0A9N9MZ12_9CUCU</name>
<comment type="subcellular location">
    <subcellularLocation>
        <location evidence="1 11">Endoplasmic reticulum membrane</location>
        <topology evidence="1 11">Multi-pass membrane protein</topology>
    </subcellularLocation>
</comment>
<evidence type="ECO:0000256" key="8">
    <source>
        <dbReference type="ARBA" id="ARBA00023098"/>
    </source>
</evidence>
<reference evidence="12" key="1">
    <citation type="submission" date="2022-01" db="EMBL/GenBank/DDBJ databases">
        <authorList>
            <person name="King R."/>
        </authorList>
    </citation>
    <scope>NUCLEOTIDE SEQUENCE</scope>
</reference>
<gene>
    <name evidence="12" type="ORF">CEUTPL_LOCUS13222</name>
</gene>
<dbReference type="GO" id="GO:0005789">
    <property type="term" value="C:endoplasmic reticulum membrane"/>
    <property type="evidence" value="ECO:0007669"/>
    <property type="project" value="UniProtKB-SubCell"/>
</dbReference>
<dbReference type="PANTHER" id="PTHR12317:SF79">
    <property type="entry name" value="ACYLTRANSFERASE"/>
    <property type="match status" value="1"/>
</dbReference>
<keyword evidence="5 11" id="KW-0812">Transmembrane</keyword>
<feature type="transmembrane region" description="Helical" evidence="11">
    <location>
        <begin position="21"/>
        <end position="45"/>
    </location>
</feature>
<dbReference type="InterPro" id="IPR007130">
    <property type="entry name" value="DAGAT"/>
</dbReference>
<comment type="similarity">
    <text evidence="2 11">Belongs to the diacylglycerol acyltransferase family.</text>
</comment>
<keyword evidence="3" id="KW-0444">Lipid biosynthesis</keyword>
<dbReference type="OrthoDB" id="264532at2759"/>
<evidence type="ECO:0000256" key="4">
    <source>
        <dbReference type="ARBA" id="ARBA00022679"/>
    </source>
</evidence>
<dbReference type="Proteomes" id="UP001152799">
    <property type="component" value="Chromosome 8"/>
</dbReference>
<keyword evidence="6 11" id="KW-0256">Endoplasmic reticulum</keyword>
<keyword evidence="10" id="KW-0012">Acyltransferase</keyword>
<evidence type="ECO:0000256" key="10">
    <source>
        <dbReference type="ARBA" id="ARBA00023315"/>
    </source>
</evidence>
<keyword evidence="4 11" id="KW-0808">Transferase</keyword>
<evidence type="ECO:0000256" key="11">
    <source>
        <dbReference type="RuleBase" id="RU367023"/>
    </source>
</evidence>
<keyword evidence="9 11" id="KW-0472">Membrane</keyword>
<evidence type="ECO:0000256" key="2">
    <source>
        <dbReference type="ARBA" id="ARBA00005420"/>
    </source>
</evidence>
<dbReference type="CDD" id="cd07987">
    <property type="entry name" value="LPLAT_MGAT-like"/>
    <property type="match status" value="1"/>
</dbReference>
<dbReference type="EMBL" id="OU892284">
    <property type="protein sequence ID" value="CAG9772819.1"/>
    <property type="molecule type" value="Genomic_DNA"/>
</dbReference>
<dbReference type="Pfam" id="PF03982">
    <property type="entry name" value="DAGAT"/>
    <property type="match status" value="1"/>
</dbReference>
<dbReference type="GO" id="GO:0004144">
    <property type="term" value="F:diacylglycerol O-acyltransferase activity"/>
    <property type="evidence" value="ECO:0007669"/>
    <property type="project" value="TreeGrafter"/>
</dbReference>
<evidence type="ECO:0000256" key="5">
    <source>
        <dbReference type="ARBA" id="ARBA00022692"/>
    </source>
</evidence>
<dbReference type="AlphaFoldDB" id="A0A9N9MZ12"/>
<evidence type="ECO:0000256" key="7">
    <source>
        <dbReference type="ARBA" id="ARBA00022989"/>
    </source>
</evidence>
<evidence type="ECO:0000313" key="12">
    <source>
        <dbReference type="EMBL" id="CAG9772819.1"/>
    </source>
</evidence>
<evidence type="ECO:0000256" key="9">
    <source>
        <dbReference type="ARBA" id="ARBA00023136"/>
    </source>
</evidence>
<proteinExistence type="inferred from homology"/>
<evidence type="ECO:0000256" key="3">
    <source>
        <dbReference type="ARBA" id="ARBA00022516"/>
    </source>
</evidence>
<evidence type="ECO:0000256" key="1">
    <source>
        <dbReference type="ARBA" id="ARBA00004477"/>
    </source>
</evidence>
<protein>
    <recommendedName>
        <fullName evidence="11">Acyltransferase</fullName>
        <ecNumber evidence="11">2.3.1.-</ecNumber>
    </recommendedName>
</protein>
<feature type="transmembrane region" description="Helical" evidence="11">
    <location>
        <begin position="51"/>
        <end position="69"/>
    </location>
</feature>
<organism evidence="12 13">
    <name type="scientific">Ceutorhynchus assimilis</name>
    <name type="common">cabbage seed weevil</name>
    <dbReference type="NCBI Taxonomy" id="467358"/>
    <lineage>
        <taxon>Eukaryota</taxon>
        <taxon>Metazoa</taxon>
        <taxon>Ecdysozoa</taxon>
        <taxon>Arthropoda</taxon>
        <taxon>Hexapoda</taxon>
        <taxon>Insecta</taxon>
        <taxon>Pterygota</taxon>
        <taxon>Neoptera</taxon>
        <taxon>Endopterygota</taxon>
        <taxon>Coleoptera</taxon>
        <taxon>Polyphaga</taxon>
        <taxon>Cucujiformia</taxon>
        <taxon>Curculionidae</taxon>
        <taxon>Ceutorhynchinae</taxon>
        <taxon>Ceutorhynchus</taxon>
    </lineage>
</organism>
<dbReference type="GO" id="GO:0019432">
    <property type="term" value="P:triglyceride biosynthetic process"/>
    <property type="evidence" value="ECO:0007669"/>
    <property type="project" value="TreeGrafter"/>
</dbReference>